<evidence type="ECO:0008006" key="6">
    <source>
        <dbReference type="Google" id="ProtNLM"/>
    </source>
</evidence>
<dbReference type="InterPro" id="IPR012337">
    <property type="entry name" value="RNaseH-like_sf"/>
</dbReference>
<organism evidence="4 5">
    <name type="scientific">Zingiber officinale</name>
    <name type="common">Ginger</name>
    <name type="synonym">Amomum zingiber</name>
    <dbReference type="NCBI Taxonomy" id="94328"/>
    <lineage>
        <taxon>Eukaryota</taxon>
        <taxon>Viridiplantae</taxon>
        <taxon>Streptophyta</taxon>
        <taxon>Embryophyta</taxon>
        <taxon>Tracheophyta</taxon>
        <taxon>Spermatophyta</taxon>
        <taxon>Magnoliopsida</taxon>
        <taxon>Liliopsida</taxon>
        <taxon>Zingiberales</taxon>
        <taxon>Zingiberaceae</taxon>
        <taxon>Zingiber</taxon>
    </lineage>
</organism>
<evidence type="ECO:0000256" key="1">
    <source>
        <dbReference type="SAM" id="MobiDB-lite"/>
    </source>
</evidence>
<evidence type="ECO:0000313" key="4">
    <source>
        <dbReference type="EMBL" id="KAG6474310.1"/>
    </source>
</evidence>
<protein>
    <recommendedName>
        <fullName evidence="6">BED-type domain-containing protein</fullName>
    </recommendedName>
</protein>
<evidence type="ECO:0000259" key="2">
    <source>
        <dbReference type="Pfam" id="PF04937"/>
    </source>
</evidence>
<feature type="compositionally biased region" description="Basic and acidic residues" evidence="1">
    <location>
        <begin position="215"/>
        <end position="224"/>
    </location>
</feature>
<evidence type="ECO:0000313" key="5">
    <source>
        <dbReference type="Proteomes" id="UP000734854"/>
    </source>
</evidence>
<name>A0A8J5C6S1_ZINOF</name>
<sequence>MGVKKDDFCISDIRAIAFLLLTQQQFVAARRSPAASRLSAQASVASLLKPASPPLLAKARRRVASSPAQQQPSQKPAATRRCSLSPAAARNSSPVAALFLVKCLPIPCVASYFLVQLVVIFSLLAMESFQNESGSAHEDVDDYSPLWRFVTKVEKAVGGGNVTWSCNICNKVCKGSYSRVKAHLLKQKGAGIAGCTAVTMDQMKRMQQLIDDAELRKKNSKQKEVPLPSSSTSSNMASKSSFCTSGILQNDDPTKKRKGPLGPLEKSFNLNARDELHSEVARLFYTGGLSFNIARNPHYVRAFSLATQRTIPGYLPPGYNLLRTSLLQKEKAHIGKLLEPTKAAWKQKGVSICSDGWSDVQRRPLINIMAVCESGPMFLKAINCEGEYKDKAFISKLLINTINEVGHQNVVQVVTDNAPVCKAAGLLVEAKYPDIFWTPCVVHTLNLALKNICAPTDSLQNKEAFDECKWIAEAANDASMIKNFIMNHNMRLSMFNDNSNLKMLSLADTRFASTIIMLKRFRQIKKCLENMVISERWDLYKEDDVVKARVVKYKILDDQFWEQIDYILAFTSPIYEMLRKADTDQPCLHLVYERWDEMIEKMRVAISKGPHSGDSKFYDVVHNILVERWNKSNTPLHCLAHSLNPRYYSHEWLQESPNRLPPHRDIEISRERKKCIERYYSNSSERRSVNEEFASFSAAIDDFSDNDSMRDRGLMSPTKWWVIHGASTPTLQSLALKLLGHPSSSSCCERNWSTYNFIHSLKRNKITPQRAEDLVYVHYNLRLLSRRSPHYNEGESKMWDVGADEFDSMDMEGAAILEIANLSLDEPELESVLFTDEGGVGDETDMDV</sequence>
<dbReference type="Pfam" id="PF04937">
    <property type="entry name" value="DUF659"/>
    <property type="match status" value="1"/>
</dbReference>
<dbReference type="PANTHER" id="PTHR32166">
    <property type="entry name" value="OSJNBA0013A04.12 PROTEIN"/>
    <property type="match status" value="1"/>
</dbReference>
<dbReference type="AlphaFoldDB" id="A0A8J5C6S1"/>
<dbReference type="EMBL" id="JACMSC010000019">
    <property type="protein sequence ID" value="KAG6474310.1"/>
    <property type="molecule type" value="Genomic_DNA"/>
</dbReference>
<keyword evidence="5" id="KW-1185">Reference proteome</keyword>
<proteinExistence type="predicted"/>
<dbReference type="InterPro" id="IPR008906">
    <property type="entry name" value="HATC_C_dom"/>
</dbReference>
<evidence type="ECO:0000259" key="3">
    <source>
        <dbReference type="Pfam" id="PF05699"/>
    </source>
</evidence>
<dbReference type="PANTHER" id="PTHR32166:SF81">
    <property type="entry name" value="OS06G0658400 PROTEIN"/>
    <property type="match status" value="1"/>
</dbReference>
<dbReference type="InterPro" id="IPR007021">
    <property type="entry name" value="DUF659"/>
</dbReference>
<feature type="region of interest" description="Disordered" evidence="1">
    <location>
        <begin position="60"/>
        <end position="83"/>
    </location>
</feature>
<reference evidence="4 5" key="1">
    <citation type="submission" date="2020-08" db="EMBL/GenBank/DDBJ databases">
        <title>Plant Genome Project.</title>
        <authorList>
            <person name="Zhang R.-G."/>
        </authorList>
    </citation>
    <scope>NUCLEOTIDE SEQUENCE [LARGE SCALE GENOMIC DNA]</scope>
    <source>
        <tissue evidence="4">Rhizome</tissue>
    </source>
</reference>
<dbReference type="SUPFAM" id="SSF53098">
    <property type="entry name" value="Ribonuclease H-like"/>
    <property type="match status" value="1"/>
</dbReference>
<feature type="compositionally biased region" description="Low complexity" evidence="1">
    <location>
        <begin position="229"/>
        <end position="241"/>
    </location>
</feature>
<feature type="region of interest" description="Disordered" evidence="1">
    <location>
        <begin position="215"/>
        <end position="264"/>
    </location>
</feature>
<dbReference type="Proteomes" id="UP000734854">
    <property type="component" value="Unassembled WGS sequence"/>
</dbReference>
<dbReference type="Pfam" id="PF05699">
    <property type="entry name" value="Dimer_Tnp_hAT"/>
    <property type="match status" value="1"/>
</dbReference>
<feature type="domain" description="DUF659" evidence="2">
    <location>
        <begin position="317"/>
        <end position="481"/>
    </location>
</feature>
<feature type="compositionally biased region" description="Low complexity" evidence="1">
    <location>
        <begin position="64"/>
        <end position="77"/>
    </location>
</feature>
<comment type="caution">
    <text evidence="4">The sequence shown here is derived from an EMBL/GenBank/DDBJ whole genome shotgun (WGS) entry which is preliminary data.</text>
</comment>
<accession>A0A8J5C6S1</accession>
<gene>
    <name evidence="4" type="ORF">ZIOFF_068236</name>
</gene>
<dbReference type="GO" id="GO:0046983">
    <property type="term" value="F:protein dimerization activity"/>
    <property type="evidence" value="ECO:0007669"/>
    <property type="project" value="InterPro"/>
</dbReference>
<feature type="domain" description="HAT C-terminal dimerisation" evidence="3">
    <location>
        <begin position="701"/>
        <end position="781"/>
    </location>
</feature>